<dbReference type="InParanoid" id="A0A2V0NQR4"/>
<dbReference type="Proteomes" id="UP000247498">
    <property type="component" value="Unassembled WGS sequence"/>
</dbReference>
<feature type="region of interest" description="Disordered" evidence="1">
    <location>
        <begin position="1"/>
        <end position="21"/>
    </location>
</feature>
<organism evidence="3 4">
    <name type="scientific">Raphidocelis subcapitata</name>
    <dbReference type="NCBI Taxonomy" id="307507"/>
    <lineage>
        <taxon>Eukaryota</taxon>
        <taxon>Viridiplantae</taxon>
        <taxon>Chlorophyta</taxon>
        <taxon>core chlorophytes</taxon>
        <taxon>Chlorophyceae</taxon>
        <taxon>CS clade</taxon>
        <taxon>Sphaeropleales</taxon>
        <taxon>Selenastraceae</taxon>
        <taxon>Raphidocelis</taxon>
    </lineage>
</organism>
<sequence>MAVSPPARAATATGGARARPRAQPSAFAPSLLLLPLLALLLLPAAAALPTRLVLQHRPPNGTAQAVPFWVYPPATASPPQGRLPVIFVLNGWVVEAANYSRIAELLADRGYHVVTSDYTRPMPPESPPLPDTCPTGPRAGTVTSNALLGTFVGFAGSDDAAARGLGLQDIRQRGVVLLGHSLGGWAAQDLMAGDCRFIGPLQDALSPCQGYSAGPLPAAECGGDAGRGGLIRGAAVWEGFRFDGERRWARPGTFLAFMGSPQNNNTRKAFALAANHTAGASGGGRQDSSSGSGGGSGGSVLAPLLGWWQRLVASFSTGRNAGGGATGSAAGGGFCAAGCVTYAAFPLSAHFGINDRGVPTLCFKTQGTGSGFSDPPDYSISPSDQAAVLAAAAGLIDDHVRGLALGDAAARARLAEAAAAGARAGARAGAATPLEAADAAAAEAKGRGAKKAAPYAPVLVGEPSCFAV</sequence>
<proteinExistence type="predicted"/>
<evidence type="ECO:0000313" key="4">
    <source>
        <dbReference type="Proteomes" id="UP000247498"/>
    </source>
</evidence>
<dbReference type="SUPFAM" id="SSF53474">
    <property type="entry name" value="alpha/beta-Hydrolases"/>
    <property type="match status" value="1"/>
</dbReference>
<feature type="signal peptide" evidence="2">
    <location>
        <begin position="1"/>
        <end position="47"/>
    </location>
</feature>
<evidence type="ECO:0000313" key="3">
    <source>
        <dbReference type="EMBL" id="GBF87890.1"/>
    </source>
</evidence>
<feature type="chain" id="PRO_5015837181" description="AB hydrolase-1 domain-containing protein" evidence="2">
    <location>
        <begin position="48"/>
        <end position="468"/>
    </location>
</feature>
<protein>
    <recommendedName>
        <fullName evidence="5">AB hydrolase-1 domain-containing protein</fullName>
    </recommendedName>
</protein>
<accession>A0A2V0NQR4</accession>
<name>A0A2V0NQR4_9CHLO</name>
<evidence type="ECO:0000256" key="1">
    <source>
        <dbReference type="SAM" id="MobiDB-lite"/>
    </source>
</evidence>
<reference evidence="3 4" key="1">
    <citation type="journal article" date="2018" name="Sci. Rep.">
        <title>Raphidocelis subcapitata (=Pseudokirchneriella subcapitata) provides an insight into genome evolution and environmental adaptations in the Sphaeropleales.</title>
        <authorList>
            <person name="Suzuki S."/>
            <person name="Yamaguchi H."/>
            <person name="Nakajima N."/>
            <person name="Kawachi M."/>
        </authorList>
    </citation>
    <scope>NUCLEOTIDE SEQUENCE [LARGE SCALE GENOMIC DNA]</scope>
    <source>
        <strain evidence="3 4">NIES-35</strain>
    </source>
</reference>
<dbReference type="AlphaFoldDB" id="A0A2V0NQR4"/>
<dbReference type="InterPro" id="IPR029058">
    <property type="entry name" value="AB_hydrolase_fold"/>
</dbReference>
<evidence type="ECO:0000256" key="2">
    <source>
        <dbReference type="SAM" id="SignalP"/>
    </source>
</evidence>
<dbReference type="Gene3D" id="3.40.50.1820">
    <property type="entry name" value="alpha/beta hydrolase"/>
    <property type="match status" value="1"/>
</dbReference>
<keyword evidence="4" id="KW-1185">Reference proteome</keyword>
<evidence type="ECO:0008006" key="5">
    <source>
        <dbReference type="Google" id="ProtNLM"/>
    </source>
</evidence>
<comment type="caution">
    <text evidence="3">The sequence shown here is derived from an EMBL/GenBank/DDBJ whole genome shotgun (WGS) entry which is preliminary data.</text>
</comment>
<gene>
    <name evidence="3" type="ORF">Rsub_00602</name>
</gene>
<dbReference type="EMBL" id="BDRX01000002">
    <property type="protein sequence ID" value="GBF87890.1"/>
    <property type="molecule type" value="Genomic_DNA"/>
</dbReference>
<keyword evidence="2" id="KW-0732">Signal</keyword>
<dbReference type="OrthoDB" id="561874at2759"/>